<evidence type="ECO:0000256" key="1">
    <source>
        <dbReference type="ARBA" id="ARBA00022741"/>
    </source>
</evidence>
<name>A0A381PEV0_9ZZZZ</name>
<dbReference type="EMBL" id="UINC01000941">
    <property type="protein sequence ID" value="SUZ64757.1"/>
    <property type="molecule type" value="Genomic_DNA"/>
</dbReference>
<protein>
    <recommendedName>
        <fullName evidence="4">Carboxyltransferase domain-containing protein</fullName>
    </recommendedName>
</protein>
<feature type="domain" description="Carboxyltransferase" evidence="4">
    <location>
        <begin position="1"/>
        <end position="71"/>
    </location>
</feature>
<dbReference type="Pfam" id="PF02682">
    <property type="entry name" value="CT_C_D"/>
    <property type="match status" value="1"/>
</dbReference>
<accession>A0A381PEV0</accession>
<dbReference type="InterPro" id="IPR003833">
    <property type="entry name" value="CT_C_D"/>
</dbReference>
<reference evidence="5" key="1">
    <citation type="submission" date="2018-05" db="EMBL/GenBank/DDBJ databases">
        <authorList>
            <person name="Lanie J.A."/>
            <person name="Ng W.-L."/>
            <person name="Kazmierczak K.M."/>
            <person name="Andrzejewski T.M."/>
            <person name="Davidsen T.M."/>
            <person name="Wayne K.J."/>
            <person name="Tettelin H."/>
            <person name="Glass J.I."/>
            <person name="Rusch D."/>
            <person name="Podicherti R."/>
            <person name="Tsui H.-C.T."/>
            <person name="Winkler M.E."/>
        </authorList>
    </citation>
    <scope>NUCLEOTIDE SEQUENCE</scope>
</reference>
<evidence type="ECO:0000313" key="5">
    <source>
        <dbReference type="EMBL" id="SUZ64757.1"/>
    </source>
</evidence>
<dbReference type="AlphaFoldDB" id="A0A381PEV0"/>
<keyword evidence="1" id="KW-0547">Nucleotide-binding</keyword>
<gene>
    <name evidence="5" type="ORF">METZ01_LOCUS17611</name>
</gene>
<evidence type="ECO:0000256" key="2">
    <source>
        <dbReference type="ARBA" id="ARBA00022801"/>
    </source>
</evidence>
<evidence type="ECO:0000256" key="3">
    <source>
        <dbReference type="ARBA" id="ARBA00022840"/>
    </source>
</evidence>
<proteinExistence type="predicted"/>
<dbReference type="Gene3D" id="2.40.100.10">
    <property type="entry name" value="Cyclophilin-like"/>
    <property type="match status" value="1"/>
</dbReference>
<evidence type="ECO:0000259" key="4">
    <source>
        <dbReference type="Pfam" id="PF02682"/>
    </source>
</evidence>
<dbReference type="GO" id="GO:0005524">
    <property type="term" value="F:ATP binding"/>
    <property type="evidence" value="ECO:0007669"/>
    <property type="project" value="UniProtKB-KW"/>
</dbReference>
<dbReference type="InterPro" id="IPR010016">
    <property type="entry name" value="PxpB"/>
</dbReference>
<dbReference type="PANTHER" id="PTHR34698">
    <property type="entry name" value="5-OXOPROLINASE SUBUNIT B"/>
    <property type="match status" value="1"/>
</dbReference>
<dbReference type="PANTHER" id="PTHR34698:SF2">
    <property type="entry name" value="5-OXOPROLINASE SUBUNIT B"/>
    <property type="match status" value="1"/>
</dbReference>
<keyword evidence="2" id="KW-0378">Hydrolase</keyword>
<dbReference type="SUPFAM" id="SSF50891">
    <property type="entry name" value="Cyclophilin-like"/>
    <property type="match status" value="1"/>
</dbReference>
<dbReference type="InterPro" id="IPR029000">
    <property type="entry name" value="Cyclophilin-like_dom_sf"/>
</dbReference>
<organism evidence="5">
    <name type="scientific">marine metagenome</name>
    <dbReference type="NCBI Taxonomy" id="408172"/>
    <lineage>
        <taxon>unclassified sequences</taxon>
        <taxon>metagenomes</taxon>
        <taxon>ecological metagenomes</taxon>
    </lineage>
</organism>
<keyword evidence="3" id="KW-0067">ATP-binding</keyword>
<dbReference type="GO" id="GO:0016787">
    <property type="term" value="F:hydrolase activity"/>
    <property type="evidence" value="ECO:0007669"/>
    <property type="project" value="UniProtKB-KW"/>
</dbReference>
<sequence length="97" mass="11197">MIGFIPGFVYMKTLNDQLKIKRKKNPRLTVPEGSIGIADNMCGIYNIQSPGGWNIIGRTPLSFFSIYNSPPIKIKPEDEIQFKKINKKEFFKILYEK</sequence>